<dbReference type="VEuPathDB" id="FungiDB:TREMEDRAFT_65606"/>
<evidence type="ECO:0000313" key="6">
    <source>
        <dbReference type="Proteomes" id="UP000289152"/>
    </source>
</evidence>
<dbReference type="SUPFAM" id="SSF57756">
    <property type="entry name" value="Retrovirus zinc finger-like domains"/>
    <property type="match status" value="1"/>
</dbReference>
<evidence type="ECO:0000256" key="1">
    <source>
        <dbReference type="ARBA" id="ARBA00022664"/>
    </source>
</evidence>
<feature type="region of interest" description="Disordered" evidence="3">
    <location>
        <begin position="64"/>
        <end position="110"/>
    </location>
</feature>
<dbReference type="OrthoDB" id="2443948at2759"/>
<evidence type="ECO:0000259" key="4">
    <source>
        <dbReference type="PROSITE" id="PS50158"/>
    </source>
</evidence>
<feature type="domain" description="CCHC-type" evidence="4">
    <location>
        <begin position="36"/>
        <end position="51"/>
    </location>
</feature>
<feature type="compositionally biased region" description="Basic and acidic residues" evidence="3">
    <location>
        <begin position="25"/>
        <end position="34"/>
    </location>
</feature>
<keyword evidence="2" id="KW-0863">Zinc-finger</keyword>
<dbReference type="InterPro" id="IPR001878">
    <property type="entry name" value="Znf_CCHC"/>
</dbReference>
<keyword evidence="1" id="KW-0507">mRNA processing</keyword>
<keyword evidence="2" id="KW-0479">Metal-binding</keyword>
<keyword evidence="2" id="KW-0862">Zinc</keyword>
<dbReference type="Proteomes" id="UP000289152">
    <property type="component" value="Unassembled WGS sequence"/>
</dbReference>
<dbReference type="SMART" id="SM00343">
    <property type="entry name" value="ZnF_C2HC"/>
    <property type="match status" value="1"/>
</dbReference>
<dbReference type="AlphaFoldDB" id="A0A4Q1BVH0"/>
<evidence type="ECO:0000256" key="3">
    <source>
        <dbReference type="SAM" id="MobiDB-lite"/>
    </source>
</evidence>
<dbReference type="Gene3D" id="4.10.60.10">
    <property type="entry name" value="Zinc finger, CCHC-type"/>
    <property type="match status" value="1"/>
</dbReference>
<dbReference type="GO" id="GO:0008270">
    <property type="term" value="F:zinc ion binding"/>
    <property type="evidence" value="ECO:0007669"/>
    <property type="project" value="UniProtKB-KW"/>
</dbReference>
<protein>
    <recommendedName>
        <fullName evidence="4">CCHC-type domain-containing protein</fullName>
    </recommendedName>
</protein>
<organism evidence="5 6">
    <name type="scientific">Tremella mesenterica</name>
    <name type="common">Jelly fungus</name>
    <dbReference type="NCBI Taxonomy" id="5217"/>
    <lineage>
        <taxon>Eukaryota</taxon>
        <taxon>Fungi</taxon>
        <taxon>Dikarya</taxon>
        <taxon>Basidiomycota</taxon>
        <taxon>Agaricomycotina</taxon>
        <taxon>Tremellomycetes</taxon>
        <taxon>Tremellales</taxon>
        <taxon>Tremellaceae</taxon>
        <taxon>Tremella</taxon>
    </lineage>
</organism>
<gene>
    <name evidence="5" type="ORF">M231_00764</name>
</gene>
<feature type="region of interest" description="Disordered" evidence="3">
    <location>
        <begin position="1"/>
        <end position="34"/>
    </location>
</feature>
<accession>A0A4Q1BVH0</accession>
<dbReference type="InParanoid" id="A0A4Q1BVH0"/>
<sequence length="110" mass="12203">MMSTVVKSTPPNIDEVRRRWPRPSSDLRETRRKEGKCTECGEAGHWLKECPVREAKVKVGLLPPWGEKFGERGGGSGGNAVPLGQRRNLNEVGGEGEMEEDQGKEEDLSQ</sequence>
<dbReference type="PROSITE" id="PS50158">
    <property type="entry name" value="ZF_CCHC"/>
    <property type="match status" value="1"/>
</dbReference>
<comment type="caution">
    <text evidence="5">The sequence shown here is derived from an EMBL/GenBank/DDBJ whole genome shotgun (WGS) entry which is preliminary data.</text>
</comment>
<proteinExistence type="predicted"/>
<dbReference type="EMBL" id="SDIL01000004">
    <property type="protein sequence ID" value="RXK42042.1"/>
    <property type="molecule type" value="Genomic_DNA"/>
</dbReference>
<keyword evidence="6" id="KW-1185">Reference proteome</keyword>
<feature type="compositionally biased region" description="Acidic residues" evidence="3">
    <location>
        <begin position="94"/>
        <end position="104"/>
    </location>
</feature>
<evidence type="ECO:0000256" key="2">
    <source>
        <dbReference type="PROSITE-ProRule" id="PRU00047"/>
    </source>
</evidence>
<evidence type="ECO:0000313" key="5">
    <source>
        <dbReference type="EMBL" id="RXK42042.1"/>
    </source>
</evidence>
<feature type="compositionally biased region" description="Polar residues" evidence="3">
    <location>
        <begin position="1"/>
        <end position="11"/>
    </location>
</feature>
<dbReference type="GO" id="GO:0003676">
    <property type="term" value="F:nucleic acid binding"/>
    <property type="evidence" value="ECO:0007669"/>
    <property type="project" value="InterPro"/>
</dbReference>
<reference evidence="5 6" key="1">
    <citation type="submission" date="2016-06" db="EMBL/GenBank/DDBJ databases">
        <title>Evolution of pathogenesis and genome organization in the Tremellales.</title>
        <authorList>
            <person name="Cuomo C."/>
            <person name="Litvintseva A."/>
            <person name="Heitman J."/>
            <person name="Chen Y."/>
            <person name="Sun S."/>
            <person name="Springer D."/>
            <person name="Dromer F."/>
            <person name="Young S."/>
            <person name="Zeng Q."/>
            <person name="Chapman S."/>
            <person name="Gujja S."/>
            <person name="Saif S."/>
            <person name="Birren B."/>
        </authorList>
    </citation>
    <scope>NUCLEOTIDE SEQUENCE [LARGE SCALE GENOMIC DNA]</scope>
    <source>
        <strain evidence="5 6">ATCC 28783</strain>
    </source>
</reference>
<dbReference type="InterPro" id="IPR036875">
    <property type="entry name" value="Znf_CCHC_sf"/>
</dbReference>
<dbReference type="Pfam" id="PF00098">
    <property type="entry name" value="zf-CCHC"/>
    <property type="match status" value="1"/>
</dbReference>
<dbReference type="GO" id="GO:0006397">
    <property type="term" value="P:mRNA processing"/>
    <property type="evidence" value="ECO:0007669"/>
    <property type="project" value="UniProtKB-KW"/>
</dbReference>
<name>A0A4Q1BVH0_TREME</name>